<evidence type="ECO:0000313" key="3">
    <source>
        <dbReference type="Proteomes" id="UP000298663"/>
    </source>
</evidence>
<evidence type="ECO:0000313" key="2">
    <source>
        <dbReference type="EMBL" id="TKR89422.1"/>
    </source>
</evidence>
<proteinExistence type="predicted"/>
<organism evidence="2 3">
    <name type="scientific">Steinernema carpocapsae</name>
    <name type="common">Entomopathogenic nematode</name>
    <dbReference type="NCBI Taxonomy" id="34508"/>
    <lineage>
        <taxon>Eukaryota</taxon>
        <taxon>Metazoa</taxon>
        <taxon>Ecdysozoa</taxon>
        <taxon>Nematoda</taxon>
        <taxon>Chromadorea</taxon>
        <taxon>Rhabditida</taxon>
        <taxon>Tylenchina</taxon>
        <taxon>Panagrolaimomorpha</taxon>
        <taxon>Strongyloidoidea</taxon>
        <taxon>Steinernematidae</taxon>
        <taxon>Steinernema</taxon>
    </lineage>
</organism>
<comment type="caution">
    <text evidence="2">The sequence shown here is derived from an EMBL/GenBank/DDBJ whole genome shotgun (WGS) entry which is preliminary data.</text>
</comment>
<evidence type="ECO:0000256" key="1">
    <source>
        <dbReference type="SAM" id="MobiDB-lite"/>
    </source>
</evidence>
<reference evidence="2 3" key="1">
    <citation type="journal article" date="2015" name="Genome Biol.">
        <title>Comparative genomics of Steinernema reveals deeply conserved gene regulatory networks.</title>
        <authorList>
            <person name="Dillman A.R."/>
            <person name="Macchietto M."/>
            <person name="Porter C.F."/>
            <person name="Rogers A."/>
            <person name="Williams B."/>
            <person name="Antoshechkin I."/>
            <person name="Lee M.M."/>
            <person name="Goodwin Z."/>
            <person name="Lu X."/>
            <person name="Lewis E.E."/>
            <person name="Goodrich-Blair H."/>
            <person name="Stock S.P."/>
            <person name="Adams B.J."/>
            <person name="Sternberg P.W."/>
            <person name="Mortazavi A."/>
        </authorList>
    </citation>
    <scope>NUCLEOTIDE SEQUENCE [LARGE SCALE GENOMIC DNA]</scope>
    <source>
        <strain evidence="2 3">ALL</strain>
    </source>
</reference>
<feature type="region of interest" description="Disordered" evidence="1">
    <location>
        <begin position="1"/>
        <end position="31"/>
    </location>
</feature>
<feature type="compositionally biased region" description="Basic residues" evidence="1">
    <location>
        <begin position="55"/>
        <end position="69"/>
    </location>
</feature>
<dbReference type="Proteomes" id="UP000298663">
    <property type="component" value="Unassembled WGS sequence"/>
</dbReference>
<dbReference type="EMBL" id="AZBU02000003">
    <property type="protein sequence ID" value="TKR89422.1"/>
    <property type="molecule type" value="Genomic_DNA"/>
</dbReference>
<keyword evidence="3" id="KW-1185">Reference proteome</keyword>
<gene>
    <name evidence="2" type="ORF">L596_013527</name>
</gene>
<reference evidence="2 3" key="2">
    <citation type="journal article" date="2019" name="G3 (Bethesda)">
        <title>Hybrid Assembly of the Genome of the Entomopathogenic Nematode Steinernema carpocapsae Identifies the X-Chromosome.</title>
        <authorList>
            <person name="Serra L."/>
            <person name="Macchietto M."/>
            <person name="Macias-Munoz A."/>
            <person name="McGill C.J."/>
            <person name="Rodriguez I.M."/>
            <person name="Rodriguez B."/>
            <person name="Murad R."/>
            <person name="Mortazavi A."/>
        </authorList>
    </citation>
    <scope>NUCLEOTIDE SEQUENCE [LARGE SCALE GENOMIC DNA]</scope>
    <source>
        <strain evidence="2 3">ALL</strain>
    </source>
</reference>
<dbReference type="AlphaFoldDB" id="A0A4U5P0K1"/>
<name>A0A4U5P0K1_STECR</name>
<accession>A0A4U5P0K1</accession>
<protein>
    <submittedName>
        <fullName evidence="2">Uncharacterized protein</fullName>
    </submittedName>
</protein>
<feature type="region of interest" description="Disordered" evidence="1">
    <location>
        <begin position="46"/>
        <end position="86"/>
    </location>
</feature>
<sequence>MTRRQSSRCSTRCSRRLLQHSDRSERRPGCEEEVHVKQMAAYCIKHSEGKETARNHRNPSLRNRRKKKYWSNNAPLKASEAHVTQR</sequence>
<feature type="compositionally biased region" description="Basic and acidic residues" evidence="1">
    <location>
        <begin position="19"/>
        <end position="31"/>
    </location>
</feature>